<dbReference type="InterPro" id="IPR035906">
    <property type="entry name" value="MetI-like_sf"/>
</dbReference>
<dbReference type="HOGENOM" id="CLU_028518_1_1_9"/>
<evidence type="ECO:0000256" key="5">
    <source>
        <dbReference type="ARBA" id="ARBA00022989"/>
    </source>
</evidence>
<name>B1HVU0_LYSSC</name>
<dbReference type="EMBL" id="CP000817">
    <property type="protein sequence ID" value="ACA39788.1"/>
    <property type="molecule type" value="Genomic_DNA"/>
</dbReference>
<protein>
    <submittedName>
        <fullName evidence="9">Peptide ABC transporter, permease protein</fullName>
    </submittedName>
</protein>
<dbReference type="InterPro" id="IPR050366">
    <property type="entry name" value="BP-dependent_transpt_permease"/>
</dbReference>
<dbReference type="CDD" id="cd06261">
    <property type="entry name" value="TM_PBP2"/>
    <property type="match status" value="1"/>
</dbReference>
<proteinExistence type="inferred from homology"/>
<evidence type="ECO:0000256" key="3">
    <source>
        <dbReference type="ARBA" id="ARBA00022475"/>
    </source>
</evidence>
<reference evidence="9 10" key="1">
    <citation type="journal article" date="2008" name="J. Bacteriol.">
        <title>Complete genome sequence of the mosquitocidal bacterium Bacillus sphaericus C3-41 and comparison with those of closely related Bacillus species.</title>
        <authorList>
            <person name="Hu X."/>
            <person name="Fan W."/>
            <person name="Han B."/>
            <person name="Liu H."/>
            <person name="Zheng D."/>
            <person name="Li Q."/>
            <person name="Dong W."/>
            <person name="Yan J."/>
            <person name="Gao M."/>
            <person name="Berry C."/>
            <person name="Yuan Z."/>
        </authorList>
    </citation>
    <scope>NUCLEOTIDE SEQUENCE [LARGE SCALE GENOMIC DNA]</scope>
    <source>
        <strain evidence="9 10">C3-41</strain>
    </source>
</reference>
<evidence type="ECO:0000256" key="4">
    <source>
        <dbReference type="ARBA" id="ARBA00022692"/>
    </source>
</evidence>
<dbReference type="GO" id="GO:0005886">
    <property type="term" value="C:plasma membrane"/>
    <property type="evidence" value="ECO:0007669"/>
    <property type="project" value="UniProtKB-SubCell"/>
</dbReference>
<keyword evidence="2 7" id="KW-0813">Transport</keyword>
<feature type="transmembrane region" description="Helical" evidence="7">
    <location>
        <begin position="238"/>
        <end position="264"/>
    </location>
</feature>
<feature type="transmembrane region" description="Helical" evidence="7">
    <location>
        <begin position="14"/>
        <end position="36"/>
    </location>
</feature>
<feature type="transmembrane region" description="Helical" evidence="7">
    <location>
        <begin position="197"/>
        <end position="218"/>
    </location>
</feature>
<dbReference type="Pfam" id="PF00528">
    <property type="entry name" value="BPD_transp_1"/>
    <property type="match status" value="1"/>
</dbReference>
<evidence type="ECO:0000313" key="9">
    <source>
        <dbReference type="EMBL" id="ACA39788.1"/>
    </source>
</evidence>
<dbReference type="KEGG" id="lsp:Bsph_2221"/>
<keyword evidence="3" id="KW-1003">Cell membrane</keyword>
<dbReference type="PROSITE" id="PS50928">
    <property type="entry name" value="ABC_TM1"/>
    <property type="match status" value="1"/>
</dbReference>
<evidence type="ECO:0000256" key="2">
    <source>
        <dbReference type="ARBA" id="ARBA00022448"/>
    </source>
</evidence>
<gene>
    <name evidence="9" type="ordered locus">Bsph_2221</name>
</gene>
<evidence type="ECO:0000259" key="8">
    <source>
        <dbReference type="PROSITE" id="PS50928"/>
    </source>
</evidence>
<dbReference type="Gene3D" id="1.10.3720.10">
    <property type="entry name" value="MetI-like"/>
    <property type="match status" value="1"/>
</dbReference>
<comment type="similarity">
    <text evidence="7">Belongs to the binding-protein-dependent transport system permease family.</text>
</comment>
<sequence>MDTMKPLQRYTKKLNLSIGLLVIVGFLLVMLVSFFYTPHDVNAMNIPEKLRGPGGAYLFGTDEFGRDIFSRIMKGTQTAFAVGLLTVGIGTLFGITIGGIAGYVGGWVDELFMRTMDALMAFPGIILALMLVAVFGPGIVNTAVALGIIAIPAIARIARSGFVQQRDSEYVLAAKLIGVKPHSIMFRHILPNISSQIIVAATVTFATAMLAEAALSYLGLGVQPPNPSWGRMLKDSQAYLIGAPWYTYAPGGAITILVLGLYMLSNALRDFMDPRSKS</sequence>
<dbReference type="InterPro" id="IPR000515">
    <property type="entry name" value="MetI-like"/>
</dbReference>
<evidence type="ECO:0000313" key="10">
    <source>
        <dbReference type="Proteomes" id="UP000002164"/>
    </source>
</evidence>
<feature type="transmembrane region" description="Helical" evidence="7">
    <location>
        <begin position="116"/>
        <end position="133"/>
    </location>
</feature>
<keyword evidence="4 7" id="KW-0812">Transmembrane</keyword>
<dbReference type="Proteomes" id="UP000002164">
    <property type="component" value="Chromosome"/>
</dbReference>
<organism evidence="9 10">
    <name type="scientific">Lysinibacillus sphaericus (strain C3-41)</name>
    <dbReference type="NCBI Taxonomy" id="444177"/>
    <lineage>
        <taxon>Bacteria</taxon>
        <taxon>Bacillati</taxon>
        <taxon>Bacillota</taxon>
        <taxon>Bacilli</taxon>
        <taxon>Bacillales</taxon>
        <taxon>Bacillaceae</taxon>
        <taxon>Lysinibacillus</taxon>
    </lineage>
</organism>
<feature type="transmembrane region" description="Helical" evidence="7">
    <location>
        <begin position="79"/>
        <end position="104"/>
    </location>
</feature>
<accession>B1HVU0</accession>
<comment type="subcellular location">
    <subcellularLocation>
        <location evidence="1 7">Cell membrane</location>
        <topology evidence="1 7">Multi-pass membrane protein</topology>
    </subcellularLocation>
</comment>
<evidence type="ECO:0000256" key="6">
    <source>
        <dbReference type="ARBA" id="ARBA00023136"/>
    </source>
</evidence>
<dbReference type="GO" id="GO:0055085">
    <property type="term" value="P:transmembrane transport"/>
    <property type="evidence" value="ECO:0007669"/>
    <property type="project" value="InterPro"/>
</dbReference>
<feature type="domain" description="ABC transmembrane type-1" evidence="8">
    <location>
        <begin position="76"/>
        <end position="265"/>
    </location>
</feature>
<dbReference type="PANTHER" id="PTHR43386:SF25">
    <property type="entry name" value="PEPTIDE ABC TRANSPORTER PERMEASE PROTEIN"/>
    <property type="match status" value="1"/>
</dbReference>
<keyword evidence="5 7" id="KW-1133">Transmembrane helix</keyword>
<dbReference type="AlphaFoldDB" id="B1HVU0"/>
<keyword evidence="6 7" id="KW-0472">Membrane</keyword>
<evidence type="ECO:0000256" key="1">
    <source>
        <dbReference type="ARBA" id="ARBA00004651"/>
    </source>
</evidence>
<dbReference type="SUPFAM" id="SSF161098">
    <property type="entry name" value="MetI-like"/>
    <property type="match status" value="1"/>
</dbReference>
<dbReference type="EnsemblBacteria" id="ACA39788">
    <property type="protein sequence ID" value="ACA39788"/>
    <property type="gene ID" value="Bsph_2221"/>
</dbReference>
<dbReference type="PANTHER" id="PTHR43386">
    <property type="entry name" value="OLIGOPEPTIDE TRANSPORT SYSTEM PERMEASE PROTEIN APPC"/>
    <property type="match status" value="1"/>
</dbReference>
<evidence type="ECO:0000256" key="7">
    <source>
        <dbReference type="RuleBase" id="RU363032"/>
    </source>
</evidence>